<protein>
    <submittedName>
        <fullName evidence="3">Uncharacterized protein</fullName>
    </submittedName>
</protein>
<proteinExistence type="predicted"/>
<name>A0A024UV11_9STRA</name>
<organism evidence="3">
    <name type="scientific">Aphanomyces invadans</name>
    <dbReference type="NCBI Taxonomy" id="157072"/>
    <lineage>
        <taxon>Eukaryota</taxon>
        <taxon>Sar</taxon>
        <taxon>Stramenopiles</taxon>
        <taxon>Oomycota</taxon>
        <taxon>Saprolegniomycetes</taxon>
        <taxon>Saprolegniales</taxon>
        <taxon>Verrucalvaceae</taxon>
        <taxon>Aphanomyces</taxon>
    </lineage>
</organism>
<feature type="coiled-coil region" evidence="1">
    <location>
        <begin position="41"/>
        <end position="68"/>
    </location>
</feature>
<evidence type="ECO:0000256" key="1">
    <source>
        <dbReference type="SAM" id="Coils"/>
    </source>
</evidence>
<sequence length="428" mass="48263">MDAELGECRQVGPCPTKRHADNESLVERKRKQSRESTRRWRANEHNMLEALRNQVSQLERALQSKLSVGGSVMQGVSTDGRMEKLLATKRFYVAQNMRLLAAIKMRQEHASSIIVVHRPTFHAVLTIHHSQGQLRFQPSLQDDAFLLYMAYETQEKLKAMDLRSQFQGTVREINGISCIALTRGASMDYDMEKYYAGVNHLIMGDVAWAAYQEKAIFMPLVDRVIDHSVIRRVHDNMLVIQTTSWTVEQELQHRFLILQRARTHETYSVTVTALNPSLTPAPHAFRFGASDITNRGFKSHVTGTCCLQTGSPDEAKVTIEGMVRAQCRLEAYVRAHTTKKADVGPQVKGANGEEDVAQTSRARVFLRSPLPNGDGHDGNSFFCVVVVTTRSTRLHQRIQRRTRLGYLSEAQRTLSATADDTHPGRGSH</sequence>
<gene>
    <name evidence="3" type="ORF">H310_00053</name>
</gene>
<accession>A0A024UV11</accession>
<keyword evidence="1" id="KW-0175">Coiled coil</keyword>
<feature type="region of interest" description="Disordered" evidence="2">
    <location>
        <begin position="1"/>
        <end position="40"/>
    </location>
</feature>
<dbReference type="VEuPathDB" id="FungiDB:H310_00053"/>
<dbReference type="AlphaFoldDB" id="A0A024UV11"/>
<feature type="compositionally biased region" description="Basic and acidic residues" evidence="2">
    <location>
        <begin position="18"/>
        <end position="40"/>
    </location>
</feature>
<dbReference type="RefSeq" id="XP_008860874.1">
    <property type="nucleotide sequence ID" value="XM_008862652.1"/>
</dbReference>
<dbReference type="OrthoDB" id="77611at2759"/>
<dbReference type="GeneID" id="20077103"/>
<evidence type="ECO:0000256" key="2">
    <source>
        <dbReference type="SAM" id="MobiDB-lite"/>
    </source>
</evidence>
<evidence type="ECO:0000313" key="3">
    <source>
        <dbReference type="EMBL" id="ETW09463.1"/>
    </source>
</evidence>
<reference evidence="3" key="1">
    <citation type="submission" date="2013-12" db="EMBL/GenBank/DDBJ databases">
        <title>The Genome Sequence of Aphanomyces invadans NJM9701.</title>
        <authorList>
            <consortium name="The Broad Institute Genomics Platform"/>
            <person name="Russ C."/>
            <person name="Tyler B."/>
            <person name="van West P."/>
            <person name="Dieguez-Uribeondo J."/>
            <person name="Young S.K."/>
            <person name="Zeng Q."/>
            <person name="Gargeya S."/>
            <person name="Fitzgerald M."/>
            <person name="Abouelleil A."/>
            <person name="Alvarado L."/>
            <person name="Chapman S.B."/>
            <person name="Gainer-Dewar J."/>
            <person name="Goldberg J."/>
            <person name="Griggs A."/>
            <person name="Gujja S."/>
            <person name="Hansen M."/>
            <person name="Howarth C."/>
            <person name="Imamovic A."/>
            <person name="Ireland A."/>
            <person name="Larimer J."/>
            <person name="McCowan C."/>
            <person name="Murphy C."/>
            <person name="Pearson M."/>
            <person name="Poon T.W."/>
            <person name="Priest M."/>
            <person name="Roberts A."/>
            <person name="Saif S."/>
            <person name="Shea T."/>
            <person name="Sykes S."/>
            <person name="Wortman J."/>
            <person name="Nusbaum C."/>
            <person name="Birren B."/>
        </authorList>
    </citation>
    <scope>NUCLEOTIDE SEQUENCE [LARGE SCALE GENOMIC DNA]</scope>
    <source>
        <strain evidence="3">NJM9701</strain>
    </source>
</reference>
<dbReference type="EMBL" id="KI913952">
    <property type="protein sequence ID" value="ETW09463.1"/>
    <property type="molecule type" value="Genomic_DNA"/>
</dbReference>